<sequence>MPILSPVSLKHFKYCVCPTSDLFPHKYSLLLFPHPGTSSPIQQQTMEKGPGENESLFKLKMSIIQTYYAKL</sequence>
<dbReference type="AlphaFoldDB" id="A0A0E9X2R3"/>
<evidence type="ECO:0000313" key="1">
    <source>
        <dbReference type="EMBL" id="JAH96736.1"/>
    </source>
</evidence>
<protein>
    <submittedName>
        <fullName evidence="1">Uncharacterized protein</fullName>
    </submittedName>
</protein>
<dbReference type="EMBL" id="GBXM01011841">
    <property type="protein sequence ID" value="JAH96736.1"/>
    <property type="molecule type" value="Transcribed_RNA"/>
</dbReference>
<name>A0A0E9X2R3_ANGAN</name>
<reference evidence="1" key="1">
    <citation type="submission" date="2014-11" db="EMBL/GenBank/DDBJ databases">
        <authorList>
            <person name="Amaro Gonzalez C."/>
        </authorList>
    </citation>
    <scope>NUCLEOTIDE SEQUENCE</scope>
</reference>
<proteinExistence type="predicted"/>
<organism evidence="1">
    <name type="scientific">Anguilla anguilla</name>
    <name type="common">European freshwater eel</name>
    <name type="synonym">Muraena anguilla</name>
    <dbReference type="NCBI Taxonomy" id="7936"/>
    <lineage>
        <taxon>Eukaryota</taxon>
        <taxon>Metazoa</taxon>
        <taxon>Chordata</taxon>
        <taxon>Craniata</taxon>
        <taxon>Vertebrata</taxon>
        <taxon>Euteleostomi</taxon>
        <taxon>Actinopterygii</taxon>
        <taxon>Neopterygii</taxon>
        <taxon>Teleostei</taxon>
        <taxon>Anguilliformes</taxon>
        <taxon>Anguillidae</taxon>
        <taxon>Anguilla</taxon>
    </lineage>
</organism>
<accession>A0A0E9X2R3</accession>
<reference evidence="1" key="2">
    <citation type="journal article" date="2015" name="Fish Shellfish Immunol.">
        <title>Early steps in the European eel (Anguilla anguilla)-Vibrio vulnificus interaction in the gills: Role of the RtxA13 toxin.</title>
        <authorList>
            <person name="Callol A."/>
            <person name="Pajuelo D."/>
            <person name="Ebbesson L."/>
            <person name="Teles M."/>
            <person name="MacKenzie S."/>
            <person name="Amaro C."/>
        </authorList>
    </citation>
    <scope>NUCLEOTIDE SEQUENCE</scope>
</reference>